<dbReference type="OrthoDB" id="10257479at2759"/>
<keyword evidence="2" id="KW-1185">Reference proteome</keyword>
<gene>
    <name evidence="1" type="ORF">PACLA_8A083305</name>
</gene>
<dbReference type="EMBL" id="CACRXK020000915">
    <property type="protein sequence ID" value="CAB3985743.1"/>
    <property type="molecule type" value="Genomic_DNA"/>
</dbReference>
<evidence type="ECO:0000313" key="2">
    <source>
        <dbReference type="Proteomes" id="UP001152795"/>
    </source>
</evidence>
<dbReference type="InterPro" id="IPR017920">
    <property type="entry name" value="COMM"/>
</dbReference>
<dbReference type="InterPro" id="IPR037354">
    <property type="entry name" value="Commd2"/>
</dbReference>
<dbReference type="PROSITE" id="PS51269">
    <property type="entry name" value="COMM"/>
    <property type="match status" value="1"/>
</dbReference>
<protein>
    <submittedName>
        <fullName evidence="1">Uncharacterized protein</fullName>
    </submittedName>
</protein>
<dbReference type="Proteomes" id="UP001152795">
    <property type="component" value="Unassembled WGS sequence"/>
</dbReference>
<comment type="caution">
    <text evidence="1">The sequence shown here is derived from an EMBL/GenBank/DDBJ whole genome shotgun (WGS) entry which is preliminary data.</text>
</comment>
<dbReference type="CDD" id="cd04750">
    <property type="entry name" value="Commd2"/>
    <property type="match status" value="1"/>
</dbReference>
<dbReference type="PANTHER" id="PTHR15857">
    <property type="entry name" value="COMM DOMAIN CONTAINING PROTEIN 2"/>
    <property type="match status" value="1"/>
</dbReference>
<organism evidence="1 2">
    <name type="scientific">Paramuricea clavata</name>
    <name type="common">Red gorgonian</name>
    <name type="synonym">Violescent sea-whip</name>
    <dbReference type="NCBI Taxonomy" id="317549"/>
    <lineage>
        <taxon>Eukaryota</taxon>
        <taxon>Metazoa</taxon>
        <taxon>Cnidaria</taxon>
        <taxon>Anthozoa</taxon>
        <taxon>Octocorallia</taxon>
        <taxon>Malacalcyonacea</taxon>
        <taxon>Plexauridae</taxon>
        <taxon>Paramuricea</taxon>
    </lineage>
</organism>
<proteinExistence type="predicted"/>
<dbReference type="PANTHER" id="PTHR15857:SF0">
    <property type="entry name" value="COMM DOMAIN-CONTAINING PROTEIN 2"/>
    <property type="match status" value="1"/>
</dbReference>
<reference evidence="1" key="1">
    <citation type="submission" date="2020-04" db="EMBL/GenBank/DDBJ databases">
        <authorList>
            <person name="Alioto T."/>
            <person name="Alioto T."/>
            <person name="Gomez Garrido J."/>
        </authorList>
    </citation>
    <scope>NUCLEOTIDE SEQUENCE</scope>
    <source>
        <strain evidence="1">A484AB</strain>
    </source>
</reference>
<sequence>MLLILSQEHKEHLRLLSDLQVEVAREFCRISLEFILKGSNPKIYQTAAQKLGVQVNQVKQAVEGLVYLFNESSRLMIGEIDFQDSVMTLGFSEELNKLLLQLYLENRNEIRRLLGELSLELSHYHNLEWRFDVQLASRSLHHQTEPQILLKLHTKRQGDTDSQIFQTDPVNLVHLTSELENALAEMKTAHCRRIVRNIK</sequence>
<dbReference type="AlphaFoldDB" id="A0A6S7G5B1"/>
<name>A0A6S7G5B1_PARCT</name>
<dbReference type="Pfam" id="PF07258">
    <property type="entry name" value="COMM_domain"/>
    <property type="match status" value="1"/>
</dbReference>
<dbReference type="Pfam" id="PF21672">
    <property type="entry name" value="COMM_HN"/>
    <property type="match status" value="1"/>
</dbReference>
<accession>A0A6S7G5B1</accession>
<evidence type="ECO:0000313" key="1">
    <source>
        <dbReference type="EMBL" id="CAB3985743.1"/>
    </source>
</evidence>